<feature type="compositionally biased region" description="Basic residues" evidence="1">
    <location>
        <begin position="342"/>
        <end position="354"/>
    </location>
</feature>
<feature type="compositionally biased region" description="Polar residues" evidence="1">
    <location>
        <begin position="216"/>
        <end position="225"/>
    </location>
</feature>
<dbReference type="EMBL" id="ML986624">
    <property type="protein sequence ID" value="KAF2263566.1"/>
    <property type="molecule type" value="Genomic_DNA"/>
</dbReference>
<dbReference type="Pfam" id="PF24355">
    <property type="entry name" value="DUF7514"/>
    <property type="match status" value="1"/>
</dbReference>
<organism evidence="3 4">
    <name type="scientific">Lojkania enalia</name>
    <dbReference type="NCBI Taxonomy" id="147567"/>
    <lineage>
        <taxon>Eukaryota</taxon>
        <taxon>Fungi</taxon>
        <taxon>Dikarya</taxon>
        <taxon>Ascomycota</taxon>
        <taxon>Pezizomycotina</taxon>
        <taxon>Dothideomycetes</taxon>
        <taxon>Pleosporomycetidae</taxon>
        <taxon>Pleosporales</taxon>
        <taxon>Pleosporales incertae sedis</taxon>
        <taxon>Lojkania</taxon>
    </lineage>
</organism>
<sequence length="540" mass="62001">MTKEQIDANKANEEAAHKEACQYWGYLIQEDKCGTETLDRLLRGIAEVISKQFEPTDSPDLTPAQLAAFYRAVGGNYDVLFIETPASSISFIYRSLGALHSLQPTPDDDGYGSPTVPALKKKGFVIWQTIQLLLGPEEHVPFLQSAVAQFDVKDPETGADFPKILPKECFPDKPDDAMEAWYEGVAERLKKEAEEDAAEKEGYARVRVEVDEPGPRNSSDMSGEGSTDERHGAAKYFDDPLYRKARTRTPFMRHVSRNSPKHYMEDGTRMVANRVRHMLNPFYRRRSISGRYDDSYSEEDITPVASQTPPTVRYSHKRPHAPRREDSLSTTDSESDSDGPPSRHRTPVLRHRRSHEPPTTPRDYFPPYYEERRYSHDTGTPEIRQDGVPHVYGPTKSPLFATQVAQLQAHNYYDGRRPANGAPRASYRPSQPSVRYTVKPASPRESDIPYSRDRDRDGYEASGSSAASRQRRRSDDYPRNGRDGRDGRERERTRSHDRVRDEWDERERSDRSRERDRRTHRYVAGMDGVSGRRYPVEQWR</sequence>
<gene>
    <name evidence="3" type="ORF">CC78DRAFT_518195</name>
</gene>
<feature type="compositionally biased region" description="Basic and acidic residues" evidence="1">
    <location>
        <begin position="227"/>
        <end position="236"/>
    </location>
</feature>
<dbReference type="PANTHER" id="PTHR39611:SF2">
    <property type="entry name" value="HYDROXYPROLINE-RICH GLYCOPROTEIN DZ-HRGP"/>
    <property type="match status" value="1"/>
</dbReference>
<proteinExistence type="predicted"/>
<dbReference type="OrthoDB" id="5420895at2759"/>
<feature type="region of interest" description="Disordered" evidence="1">
    <location>
        <begin position="294"/>
        <end position="396"/>
    </location>
</feature>
<evidence type="ECO:0000313" key="3">
    <source>
        <dbReference type="EMBL" id="KAF2263566.1"/>
    </source>
</evidence>
<protein>
    <recommendedName>
        <fullName evidence="2">DUF7514 domain-containing protein</fullName>
    </recommendedName>
</protein>
<keyword evidence="4" id="KW-1185">Reference proteome</keyword>
<evidence type="ECO:0000256" key="1">
    <source>
        <dbReference type="SAM" id="MobiDB-lite"/>
    </source>
</evidence>
<dbReference type="Proteomes" id="UP000800093">
    <property type="component" value="Unassembled WGS sequence"/>
</dbReference>
<dbReference type="AlphaFoldDB" id="A0A9P4K7L9"/>
<dbReference type="InterPro" id="IPR055936">
    <property type="entry name" value="DUF7514"/>
</dbReference>
<feature type="region of interest" description="Disordered" evidence="1">
    <location>
        <begin position="414"/>
        <end position="540"/>
    </location>
</feature>
<comment type="caution">
    <text evidence="3">The sequence shown here is derived from an EMBL/GenBank/DDBJ whole genome shotgun (WGS) entry which is preliminary data.</text>
</comment>
<feature type="compositionally biased region" description="Basic and acidic residues" evidence="1">
    <location>
        <begin position="473"/>
        <end position="517"/>
    </location>
</feature>
<evidence type="ECO:0000313" key="4">
    <source>
        <dbReference type="Proteomes" id="UP000800093"/>
    </source>
</evidence>
<feature type="compositionally biased region" description="Basic and acidic residues" evidence="1">
    <location>
        <begin position="442"/>
        <end position="459"/>
    </location>
</feature>
<reference evidence="4" key="1">
    <citation type="journal article" date="2020" name="Stud. Mycol.">
        <title>101 Dothideomycetes genomes: A test case for predicting lifestyles and emergence of pathogens.</title>
        <authorList>
            <person name="Haridas S."/>
            <person name="Albert R."/>
            <person name="Binder M."/>
            <person name="Bloem J."/>
            <person name="LaButti K."/>
            <person name="Salamov A."/>
            <person name="Andreopoulos B."/>
            <person name="Baker S."/>
            <person name="Barry K."/>
            <person name="Bills G."/>
            <person name="Bluhm B."/>
            <person name="Cannon C."/>
            <person name="Castanera R."/>
            <person name="Culley D."/>
            <person name="Daum C."/>
            <person name="Ezra D."/>
            <person name="Gonzalez J."/>
            <person name="Henrissat B."/>
            <person name="Kuo A."/>
            <person name="Liang C."/>
            <person name="Lipzen A."/>
            <person name="Lutzoni F."/>
            <person name="Magnuson J."/>
            <person name="Mondo S."/>
            <person name="Nolan M."/>
            <person name="Ohm R."/>
            <person name="Pangilinan J."/>
            <person name="Park H.-J."/>
            <person name="Ramirez L."/>
            <person name="Alfaro M."/>
            <person name="Sun H."/>
            <person name="Tritt A."/>
            <person name="Yoshinaga Y."/>
            <person name="Zwiers L.-H."/>
            <person name="Turgeon B."/>
            <person name="Goodwin S."/>
            <person name="Spatafora J."/>
            <person name="Crous P."/>
            <person name="Grigoriev I."/>
        </authorList>
    </citation>
    <scope>NUCLEOTIDE SEQUENCE [LARGE SCALE GENOMIC DNA]</scope>
    <source>
        <strain evidence="4">CBS 304.66</strain>
    </source>
</reference>
<dbReference type="PANTHER" id="PTHR39611">
    <property type="entry name" value="HYDROXYPROLINE-RICH GLYCOPROTEIN DZ-HRGP-RELATED"/>
    <property type="match status" value="1"/>
</dbReference>
<evidence type="ECO:0000259" key="2">
    <source>
        <dbReference type="Pfam" id="PF24355"/>
    </source>
</evidence>
<feature type="domain" description="DUF7514" evidence="2">
    <location>
        <begin position="25"/>
        <end position="185"/>
    </location>
</feature>
<accession>A0A9P4K7L9</accession>
<name>A0A9P4K7L9_9PLEO</name>
<feature type="region of interest" description="Disordered" evidence="1">
    <location>
        <begin position="194"/>
        <end position="236"/>
    </location>
</feature>
<feature type="compositionally biased region" description="Basic and acidic residues" evidence="1">
    <location>
        <begin position="194"/>
        <end position="214"/>
    </location>
</feature>